<organism evidence="2 3">
    <name type="scientific">Vitis vinifera</name>
    <name type="common">Grape</name>
    <dbReference type="NCBI Taxonomy" id="29760"/>
    <lineage>
        <taxon>Eukaryota</taxon>
        <taxon>Viridiplantae</taxon>
        <taxon>Streptophyta</taxon>
        <taxon>Embryophyta</taxon>
        <taxon>Tracheophyta</taxon>
        <taxon>Spermatophyta</taxon>
        <taxon>Magnoliopsida</taxon>
        <taxon>eudicotyledons</taxon>
        <taxon>Gunneridae</taxon>
        <taxon>Pentapetalae</taxon>
        <taxon>rosids</taxon>
        <taxon>Vitales</taxon>
        <taxon>Vitaceae</taxon>
        <taxon>Viteae</taxon>
        <taxon>Vitis</taxon>
    </lineage>
</organism>
<sequence length="678" mass="74903">MMSSTLEIYANGVSFWNLARLGSFSFGVPRDFIPINSGLTPPKNIFASLLALWNFLALSHNRSLTHGACILTDFRYLLKVGARINSDGCFCESGKYASKGWLWVCKAWGIGIIQSKMPPKRDIVASGVSTQGGAIVRADQSPARGPVSTENDGDHTICFTKEQFNAGLRLPLPSLFNVLDMLFHLDLSLLEVLFVYSIKKGKNDIFRLATSIPSLRLLIELPDSIKGATRGHVLVKGPWAGLMVHLEKEFSLVCSLRILGADRRGRLVEWVEKALFLRLNKLFEIAPRLPTIYSQYHPRRLPKNVVAGEHFVLKDLPFYVEAREVDAQARQERLSHREERRQEGTLRRAPSEKSPALRQSARPLAEKKKKVAAKGIVIRSLVLSSSSASNSESSLPRRMLGANESGPSIPTHEHLALSVGEESEVNQPVSPCSEPEDDQLAIADKLVAKELGPSSIEPVPPMLIVIDEAAAEGMKSPCREPDHLAIVVVDKPIARRPVAPHDLQAGFSKRLQGRLREAMESICSSVHGDQLERIRRDDGFGPMPSPNTAQPGGPVHEEGEASSALREDSGHSTPTGEDSANENCPYAEMKEMLRRIPHSLDADLPPTKMFETAKMLVNGIRGMVQQRELFSNLLRTADHMKAFVSHRMGGEERLCLRLEQSEANLAAAGRLPRKMLRP</sequence>
<dbReference type="AlphaFoldDB" id="A0A438CDN1"/>
<dbReference type="EMBL" id="QGNW01002301">
    <property type="protein sequence ID" value="RVW21304.1"/>
    <property type="molecule type" value="Genomic_DNA"/>
</dbReference>
<feature type="compositionally biased region" description="Polar residues" evidence="1">
    <location>
        <begin position="571"/>
        <end position="582"/>
    </location>
</feature>
<proteinExistence type="predicted"/>
<dbReference type="Proteomes" id="UP000288805">
    <property type="component" value="Unassembled WGS sequence"/>
</dbReference>
<gene>
    <name evidence="2" type="ORF">CK203_110090</name>
</gene>
<feature type="compositionally biased region" description="Basic and acidic residues" evidence="1">
    <location>
        <begin position="555"/>
        <end position="570"/>
    </location>
</feature>
<feature type="compositionally biased region" description="Basic and acidic residues" evidence="1">
    <location>
        <begin position="331"/>
        <end position="351"/>
    </location>
</feature>
<feature type="region of interest" description="Disordered" evidence="1">
    <location>
        <begin position="535"/>
        <end position="583"/>
    </location>
</feature>
<evidence type="ECO:0000313" key="2">
    <source>
        <dbReference type="EMBL" id="RVW21304.1"/>
    </source>
</evidence>
<accession>A0A438CDN1</accession>
<reference evidence="2 3" key="1">
    <citation type="journal article" date="2018" name="PLoS Genet.">
        <title>Population sequencing reveals clonal diversity and ancestral inbreeding in the grapevine cultivar Chardonnay.</title>
        <authorList>
            <person name="Roach M.J."/>
            <person name="Johnson D.L."/>
            <person name="Bohlmann J."/>
            <person name="van Vuuren H.J."/>
            <person name="Jones S.J."/>
            <person name="Pretorius I.S."/>
            <person name="Schmidt S.A."/>
            <person name="Borneman A.R."/>
        </authorList>
    </citation>
    <scope>NUCLEOTIDE SEQUENCE [LARGE SCALE GENOMIC DNA]</scope>
    <source>
        <strain evidence="3">cv. Chardonnay</strain>
        <tissue evidence="2">Leaf</tissue>
    </source>
</reference>
<name>A0A438CDN1_VITVI</name>
<evidence type="ECO:0000256" key="1">
    <source>
        <dbReference type="SAM" id="MobiDB-lite"/>
    </source>
</evidence>
<comment type="caution">
    <text evidence="2">The sequence shown here is derived from an EMBL/GenBank/DDBJ whole genome shotgun (WGS) entry which is preliminary data.</text>
</comment>
<evidence type="ECO:0000313" key="3">
    <source>
        <dbReference type="Proteomes" id="UP000288805"/>
    </source>
</evidence>
<protein>
    <submittedName>
        <fullName evidence="2">Uncharacterized protein</fullName>
    </submittedName>
</protein>
<feature type="region of interest" description="Disordered" evidence="1">
    <location>
        <begin position="331"/>
        <end position="366"/>
    </location>
</feature>